<dbReference type="CDD" id="cd16914">
    <property type="entry name" value="EcfT"/>
    <property type="match status" value="1"/>
</dbReference>
<organism evidence="7 8">
    <name type="scientific">Corynebacterium poyangense</name>
    <dbReference type="NCBI Taxonomy" id="2684405"/>
    <lineage>
        <taxon>Bacteria</taxon>
        <taxon>Bacillati</taxon>
        <taxon>Actinomycetota</taxon>
        <taxon>Actinomycetes</taxon>
        <taxon>Mycobacteriales</taxon>
        <taxon>Corynebacteriaceae</taxon>
        <taxon>Corynebacterium</taxon>
    </lineage>
</organism>
<gene>
    <name evidence="7" type="ORF">GP475_01205</name>
</gene>
<sequence>MGDYHRRSSRSNRRSHLSPRSSFRLRRNCRCRHRSGGFSLPRNGAILTQRSDAAIFLIRPPRQSNRHGFGLGVIEVSSGPGAPQPGSPGLVTSRRVGVEPSSRPHGWNPLTGFSLAASAWILALGINQWWCSCLLIALGLAASFCGPRGGATVLGAVGLSIPIFASMVIVHSPHGHIPWWGPLTRDGMWLATELGLRYFALMITFLAAAAATTVPQLAKALQQAGVNPRITYVVCAALQLFPEGQATVQRVREAHILAGRQVRGIRSIPRIALPTMSQLIARGSERGIALEMTGLQRPGPRTLLVPVPDSPLQKYVRRLLPAFALALVLGVALW</sequence>
<evidence type="ECO:0000256" key="3">
    <source>
        <dbReference type="ARBA" id="ARBA00022989"/>
    </source>
</evidence>
<proteinExistence type="predicted"/>
<evidence type="ECO:0000256" key="5">
    <source>
        <dbReference type="SAM" id="MobiDB-lite"/>
    </source>
</evidence>
<keyword evidence="8" id="KW-1185">Reference proteome</keyword>
<evidence type="ECO:0000256" key="4">
    <source>
        <dbReference type="ARBA" id="ARBA00023136"/>
    </source>
</evidence>
<keyword evidence="2 6" id="KW-0812">Transmembrane</keyword>
<evidence type="ECO:0000313" key="7">
    <source>
        <dbReference type="EMBL" id="QNQ89398.1"/>
    </source>
</evidence>
<protein>
    <recommendedName>
        <fullName evidence="9">Energy-coupling factor transporter transmembrane protein EcfT</fullName>
    </recommendedName>
</protein>
<name>A0A7H0SLH3_9CORY</name>
<evidence type="ECO:0000256" key="1">
    <source>
        <dbReference type="ARBA" id="ARBA00004141"/>
    </source>
</evidence>
<feature type="transmembrane region" description="Helical" evidence="6">
    <location>
        <begin position="117"/>
        <end position="141"/>
    </location>
</feature>
<keyword evidence="4 6" id="KW-0472">Membrane</keyword>
<dbReference type="InterPro" id="IPR003339">
    <property type="entry name" value="ABC/ECF_trnsptr_transmembrane"/>
</dbReference>
<dbReference type="Pfam" id="PF02361">
    <property type="entry name" value="CbiQ"/>
    <property type="match status" value="1"/>
</dbReference>
<dbReference type="EMBL" id="CP046884">
    <property type="protein sequence ID" value="QNQ89398.1"/>
    <property type="molecule type" value="Genomic_DNA"/>
</dbReference>
<dbReference type="AlphaFoldDB" id="A0A7H0SLH3"/>
<comment type="subcellular location">
    <subcellularLocation>
        <location evidence="1">Membrane</location>
        <topology evidence="1">Multi-pass membrane protein</topology>
    </subcellularLocation>
</comment>
<evidence type="ECO:0000313" key="8">
    <source>
        <dbReference type="Proteomes" id="UP000516320"/>
    </source>
</evidence>
<dbReference type="GO" id="GO:0005886">
    <property type="term" value="C:plasma membrane"/>
    <property type="evidence" value="ECO:0007669"/>
    <property type="project" value="UniProtKB-ARBA"/>
</dbReference>
<evidence type="ECO:0000256" key="6">
    <source>
        <dbReference type="SAM" id="Phobius"/>
    </source>
</evidence>
<dbReference type="KEGG" id="cpoy:GP475_01205"/>
<keyword evidence="3 6" id="KW-1133">Transmembrane helix</keyword>
<feature type="compositionally biased region" description="Basic residues" evidence="5">
    <location>
        <begin position="7"/>
        <end position="22"/>
    </location>
</feature>
<feature type="region of interest" description="Disordered" evidence="5">
    <location>
        <begin position="79"/>
        <end position="102"/>
    </location>
</feature>
<feature type="transmembrane region" description="Helical" evidence="6">
    <location>
        <begin position="194"/>
        <end position="214"/>
    </location>
</feature>
<dbReference type="Proteomes" id="UP000516320">
    <property type="component" value="Chromosome"/>
</dbReference>
<evidence type="ECO:0000256" key="2">
    <source>
        <dbReference type="ARBA" id="ARBA00022692"/>
    </source>
</evidence>
<feature type="transmembrane region" description="Helical" evidence="6">
    <location>
        <begin position="153"/>
        <end position="174"/>
    </location>
</feature>
<reference evidence="7 8" key="1">
    <citation type="submission" date="2019-12" db="EMBL/GenBank/DDBJ databases">
        <title>Corynebacterium sp. nov., isolated from feces of the Anser Albifrons in China.</title>
        <authorList>
            <person name="Liu Q."/>
        </authorList>
    </citation>
    <scope>NUCLEOTIDE SEQUENCE [LARGE SCALE GENOMIC DNA]</scope>
    <source>
        <strain evidence="7 8">4H37-19</strain>
    </source>
</reference>
<feature type="region of interest" description="Disordered" evidence="5">
    <location>
        <begin position="1"/>
        <end position="22"/>
    </location>
</feature>
<accession>A0A7H0SLH3</accession>
<evidence type="ECO:0008006" key="9">
    <source>
        <dbReference type="Google" id="ProtNLM"/>
    </source>
</evidence>